<evidence type="ECO:0000313" key="2">
    <source>
        <dbReference type="EMBL" id="KAA1254687.1"/>
    </source>
</evidence>
<gene>
    <name evidence="2" type="ORF">F0M16_10495</name>
</gene>
<feature type="chain" id="PRO_5031017989" evidence="1">
    <location>
        <begin position="26"/>
        <end position="163"/>
    </location>
</feature>
<accession>A0A5B1C0Z7</accession>
<comment type="caution">
    <text evidence="2">The sequence shown here is derived from an EMBL/GenBank/DDBJ whole genome shotgun (WGS) entry which is preliminary data.</text>
</comment>
<sequence length="163" mass="17718">MNKIKLTFLSLAIGSAYMIPVNVSAADAVPKRPSVCKTESKAKIKKYIERQEQSCETEYGIDTKNKAEHSDYWSNSEDANCDLGLKFPSLPGFDLDISALNACEIAQAVTESVVGEVNKTTQDAVDNITQNVTGDKDGIDLDVDPNDTVVNEMEKRNVAGKGN</sequence>
<reference evidence="2 3" key="1">
    <citation type="submission" date="2019-09" db="EMBL/GenBank/DDBJ databases">
        <authorList>
            <person name="Kritzky A."/>
            <person name="Schelkanova E.Y."/>
            <person name="Alkhova Z.V."/>
            <person name="Smirnova N.I."/>
        </authorList>
    </citation>
    <scope>NUCLEOTIDE SEQUENCE [LARGE SCALE GENOMIC DNA]</scope>
    <source>
        <strain evidence="2 3">M1526</strain>
    </source>
</reference>
<keyword evidence="1" id="KW-0732">Signal</keyword>
<protein>
    <submittedName>
        <fullName evidence="2">Uncharacterized protein</fullName>
    </submittedName>
</protein>
<evidence type="ECO:0000313" key="3">
    <source>
        <dbReference type="Proteomes" id="UP000323225"/>
    </source>
</evidence>
<evidence type="ECO:0000256" key="1">
    <source>
        <dbReference type="SAM" id="SignalP"/>
    </source>
</evidence>
<proteinExistence type="predicted"/>
<organism evidence="2 3">
    <name type="scientific">Vibrio cholerae</name>
    <dbReference type="NCBI Taxonomy" id="666"/>
    <lineage>
        <taxon>Bacteria</taxon>
        <taxon>Pseudomonadati</taxon>
        <taxon>Pseudomonadota</taxon>
        <taxon>Gammaproteobacteria</taxon>
        <taxon>Vibrionales</taxon>
        <taxon>Vibrionaceae</taxon>
        <taxon>Vibrio</taxon>
    </lineage>
</organism>
<dbReference type="EMBL" id="VUAA01000010">
    <property type="protein sequence ID" value="KAA1254687.1"/>
    <property type="molecule type" value="Genomic_DNA"/>
</dbReference>
<dbReference type="Proteomes" id="UP000323225">
    <property type="component" value="Unassembled WGS sequence"/>
</dbReference>
<feature type="signal peptide" evidence="1">
    <location>
        <begin position="1"/>
        <end position="25"/>
    </location>
</feature>
<name>A0A5B1C0Z7_VIBCL</name>
<dbReference type="AlphaFoldDB" id="A0A5B1C0Z7"/>